<dbReference type="Proteomes" id="UP000216991">
    <property type="component" value="Unassembled WGS sequence"/>
</dbReference>
<name>A0A255Y916_9SPHN</name>
<accession>A0A255Y916</accession>
<dbReference type="GO" id="GO:0009424">
    <property type="term" value="C:bacterial-type flagellum hook"/>
    <property type="evidence" value="ECO:0007669"/>
    <property type="project" value="TreeGrafter"/>
</dbReference>
<dbReference type="Pfam" id="PF06429">
    <property type="entry name" value="Flg_bbr_C"/>
    <property type="match status" value="1"/>
</dbReference>
<evidence type="ECO:0000256" key="2">
    <source>
        <dbReference type="ARBA" id="ARBA00009677"/>
    </source>
</evidence>
<dbReference type="Pfam" id="PF07559">
    <property type="entry name" value="FlgE_D2"/>
    <property type="match status" value="1"/>
</dbReference>
<evidence type="ECO:0000256" key="4">
    <source>
        <dbReference type="ARBA" id="ARBA00023143"/>
    </source>
</evidence>
<dbReference type="InterPro" id="IPR010930">
    <property type="entry name" value="Flg_bb/hook_C_dom"/>
</dbReference>
<evidence type="ECO:0000313" key="10">
    <source>
        <dbReference type="EMBL" id="OYQ25095.1"/>
    </source>
</evidence>
<dbReference type="OrthoDB" id="8372879at2"/>
<dbReference type="GO" id="GO:0005829">
    <property type="term" value="C:cytosol"/>
    <property type="evidence" value="ECO:0007669"/>
    <property type="project" value="TreeGrafter"/>
</dbReference>
<feature type="domain" description="Flagellar basal body rod protein N-terminal" evidence="6">
    <location>
        <begin position="3"/>
        <end position="31"/>
    </location>
</feature>
<feature type="domain" description="Flagellar hook protein FlgE/F/G-like D1" evidence="9">
    <location>
        <begin position="84"/>
        <end position="127"/>
    </location>
</feature>
<proteinExistence type="inferred from homology"/>
<reference evidence="10 11" key="1">
    <citation type="submission" date="2017-07" db="EMBL/GenBank/DDBJ databases">
        <title>Sandarakinorhabdus cyanobacteriorum sp. nov., a novel bacterium isolated from cyanobacterial aggregates in a eutrophic lake.</title>
        <authorList>
            <person name="Cai H."/>
        </authorList>
    </citation>
    <scope>NUCLEOTIDE SEQUENCE [LARGE SCALE GENOMIC DNA]</scope>
    <source>
        <strain evidence="10 11">TH057</strain>
    </source>
</reference>
<evidence type="ECO:0000259" key="7">
    <source>
        <dbReference type="Pfam" id="PF06429"/>
    </source>
</evidence>
<keyword evidence="10" id="KW-0969">Cilium</keyword>
<dbReference type="NCBIfam" id="TIGR03506">
    <property type="entry name" value="FlgEFG_subfam"/>
    <property type="match status" value="1"/>
</dbReference>
<dbReference type="GO" id="GO:0071978">
    <property type="term" value="P:bacterial-type flagellum-dependent swarming motility"/>
    <property type="evidence" value="ECO:0007669"/>
    <property type="project" value="TreeGrafter"/>
</dbReference>
<dbReference type="PANTHER" id="PTHR30435:SF1">
    <property type="entry name" value="FLAGELLAR HOOK PROTEIN FLGE"/>
    <property type="match status" value="1"/>
</dbReference>
<dbReference type="RefSeq" id="WP_094474921.1">
    <property type="nucleotide sequence ID" value="NZ_NOXT01000123.1"/>
</dbReference>
<evidence type="ECO:0000256" key="3">
    <source>
        <dbReference type="ARBA" id="ARBA00019015"/>
    </source>
</evidence>
<keyword evidence="10" id="KW-0282">Flagellum</keyword>
<organism evidence="10 11">
    <name type="scientific">Sandarakinorhabdus cyanobacteriorum</name>
    <dbReference type="NCBI Taxonomy" id="1981098"/>
    <lineage>
        <taxon>Bacteria</taxon>
        <taxon>Pseudomonadati</taxon>
        <taxon>Pseudomonadota</taxon>
        <taxon>Alphaproteobacteria</taxon>
        <taxon>Sphingomonadales</taxon>
        <taxon>Sphingosinicellaceae</taxon>
        <taxon>Sandarakinorhabdus</taxon>
    </lineage>
</organism>
<dbReference type="PANTHER" id="PTHR30435">
    <property type="entry name" value="FLAGELLAR PROTEIN"/>
    <property type="match status" value="1"/>
</dbReference>
<feature type="domain" description="Flagellar basal-body/hook protein C-terminal" evidence="7">
    <location>
        <begin position="385"/>
        <end position="429"/>
    </location>
</feature>
<comment type="caution">
    <text evidence="10">The sequence shown here is derived from an EMBL/GenBank/DDBJ whole genome shotgun (WGS) entry which is preliminary data.</text>
</comment>
<dbReference type="AlphaFoldDB" id="A0A255Y916"/>
<protein>
    <recommendedName>
        <fullName evidence="3 5">Flagellar hook protein FlgE</fullName>
    </recommendedName>
</protein>
<comment type="subcellular location">
    <subcellularLocation>
        <location evidence="1 5">Bacterial flagellum basal body</location>
    </subcellularLocation>
</comment>
<evidence type="ECO:0000259" key="6">
    <source>
        <dbReference type="Pfam" id="PF00460"/>
    </source>
</evidence>
<keyword evidence="4 5" id="KW-0975">Bacterial flagellum</keyword>
<evidence type="ECO:0000259" key="9">
    <source>
        <dbReference type="Pfam" id="PF22692"/>
    </source>
</evidence>
<dbReference type="EMBL" id="NOXT01000123">
    <property type="protein sequence ID" value="OYQ25095.1"/>
    <property type="molecule type" value="Genomic_DNA"/>
</dbReference>
<keyword evidence="11" id="KW-1185">Reference proteome</keyword>
<dbReference type="SUPFAM" id="SSF117143">
    <property type="entry name" value="Flagellar hook protein flgE"/>
    <property type="match status" value="1"/>
</dbReference>
<dbReference type="Pfam" id="PF22692">
    <property type="entry name" value="LlgE_F_G_D1"/>
    <property type="match status" value="1"/>
</dbReference>
<dbReference type="Gene3D" id="2.60.98.20">
    <property type="entry name" value="Flagellar hook protein FlgE"/>
    <property type="match status" value="1"/>
</dbReference>
<dbReference type="Pfam" id="PF00460">
    <property type="entry name" value="Flg_bb_rod"/>
    <property type="match status" value="1"/>
</dbReference>
<dbReference type="InterPro" id="IPR020013">
    <property type="entry name" value="Flagellar_FlgE/F/G"/>
</dbReference>
<sequence>MAFYTAMTGLAGAQTEMSTIANNIANVGTTGLKRSRVAFGDIIALSPLSNPNRVTGSGTTVRAITQQFGQGPTETSSSALDLTIAGQGFFIVKSGAGGVQTAFTRNGSFGVTPDRFIVDAQGRRLQLFPTTTDGAVQATGLASTVSARLPLSSGTPQATGTVSISANLPADAPIIANRPIYTPTNPYVFDRNDPATFNASTSTTVFDSLGNPLAATVYYVKDSVPTLADPVHRWTARVFVGDTELNVGGTPGLPMEFDGNGALVAPTTAFQFDGFVPPTGGGNLAIAVDHGTATVQQAGPFSVALIQQDGIPAGQLESVSVDPEGLLKASFSNGEVQTLGKVALASFSNPQGLKQTGDASWVVTPQSGEAITAEAGRGGVGTILSGNLERSNVDLTTELVNLIAAQRNFQASAKSIETDNQLMQTIINLRS</sequence>
<evidence type="ECO:0000256" key="1">
    <source>
        <dbReference type="ARBA" id="ARBA00004117"/>
    </source>
</evidence>
<gene>
    <name evidence="10" type="ORF">CHU93_14800</name>
</gene>
<dbReference type="InterPro" id="IPR053967">
    <property type="entry name" value="LlgE_F_G-like_D1"/>
</dbReference>
<feature type="domain" description="Flagellar hook protein FlgE D2" evidence="8">
    <location>
        <begin position="183"/>
        <end position="310"/>
    </location>
</feature>
<evidence type="ECO:0000256" key="5">
    <source>
        <dbReference type="RuleBase" id="RU362116"/>
    </source>
</evidence>
<evidence type="ECO:0000313" key="11">
    <source>
        <dbReference type="Proteomes" id="UP000216991"/>
    </source>
</evidence>
<dbReference type="InterPro" id="IPR037058">
    <property type="entry name" value="Falgellar_hook_FlgE_sf"/>
</dbReference>
<comment type="function">
    <text evidence="5">A flexible structure which links the flagellar filament to the drive apparatus in the basal body.</text>
</comment>
<dbReference type="InterPro" id="IPR011491">
    <property type="entry name" value="FlgE_D2"/>
</dbReference>
<evidence type="ECO:0000259" key="8">
    <source>
        <dbReference type="Pfam" id="PF07559"/>
    </source>
</evidence>
<dbReference type="GO" id="GO:0009425">
    <property type="term" value="C:bacterial-type flagellum basal body"/>
    <property type="evidence" value="ECO:0007669"/>
    <property type="project" value="UniProtKB-SubCell"/>
</dbReference>
<keyword evidence="10" id="KW-0966">Cell projection</keyword>
<dbReference type="InterPro" id="IPR001444">
    <property type="entry name" value="Flag_bb_rod_N"/>
</dbReference>
<comment type="similarity">
    <text evidence="2 5">Belongs to the flagella basal body rod proteins family.</text>
</comment>
<dbReference type="InterPro" id="IPR037925">
    <property type="entry name" value="FlgE/F/G-like"/>
</dbReference>